<keyword evidence="3" id="KW-1185">Reference proteome</keyword>
<evidence type="ECO:0000313" key="2">
    <source>
        <dbReference type="EMBL" id="MFD2465197.1"/>
    </source>
</evidence>
<name>A0ABW5GXF0_9PSEU</name>
<dbReference type="Pfam" id="PF11239">
    <property type="entry name" value="DUF3040"/>
    <property type="match status" value="1"/>
</dbReference>
<proteinExistence type="predicted"/>
<dbReference type="Proteomes" id="UP001597419">
    <property type="component" value="Unassembled WGS sequence"/>
</dbReference>
<accession>A0ABW5GXF0</accession>
<keyword evidence="1" id="KW-0472">Membrane</keyword>
<feature type="transmembrane region" description="Helical" evidence="1">
    <location>
        <begin position="65"/>
        <end position="82"/>
    </location>
</feature>
<dbReference type="RefSeq" id="WP_345407361.1">
    <property type="nucleotide sequence ID" value="NZ_BAABHG010000022.1"/>
</dbReference>
<evidence type="ECO:0000256" key="1">
    <source>
        <dbReference type="SAM" id="Phobius"/>
    </source>
</evidence>
<dbReference type="InterPro" id="IPR021401">
    <property type="entry name" value="DUF3040"/>
</dbReference>
<keyword evidence="1" id="KW-1133">Transmembrane helix</keyword>
<keyword evidence="1" id="KW-0812">Transmembrane</keyword>
<sequence>MLADHEKEALDGIAAELAGTDPVLARSLSRRVHRQAWRWRAIGVLAAVTAVLLVATGVYTARVPLVFAGVTGGTALLGLWLFRRRSPAEPGSPQ</sequence>
<organism evidence="2 3">
    <name type="scientific">Amycolatopsis samaneae</name>
    <dbReference type="NCBI Taxonomy" id="664691"/>
    <lineage>
        <taxon>Bacteria</taxon>
        <taxon>Bacillati</taxon>
        <taxon>Actinomycetota</taxon>
        <taxon>Actinomycetes</taxon>
        <taxon>Pseudonocardiales</taxon>
        <taxon>Pseudonocardiaceae</taxon>
        <taxon>Amycolatopsis</taxon>
    </lineage>
</organism>
<evidence type="ECO:0000313" key="3">
    <source>
        <dbReference type="Proteomes" id="UP001597419"/>
    </source>
</evidence>
<protein>
    <submittedName>
        <fullName evidence="2">DUF3040 domain-containing protein</fullName>
    </submittedName>
</protein>
<feature type="transmembrane region" description="Helical" evidence="1">
    <location>
        <begin position="39"/>
        <end position="59"/>
    </location>
</feature>
<gene>
    <name evidence="2" type="ORF">ACFSYJ_41725</name>
</gene>
<dbReference type="EMBL" id="JBHUKU010000029">
    <property type="protein sequence ID" value="MFD2465197.1"/>
    <property type="molecule type" value="Genomic_DNA"/>
</dbReference>
<reference evidence="3" key="1">
    <citation type="journal article" date="2019" name="Int. J. Syst. Evol. Microbiol.">
        <title>The Global Catalogue of Microorganisms (GCM) 10K type strain sequencing project: providing services to taxonomists for standard genome sequencing and annotation.</title>
        <authorList>
            <consortium name="The Broad Institute Genomics Platform"/>
            <consortium name="The Broad Institute Genome Sequencing Center for Infectious Disease"/>
            <person name="Wu L."/>
            <person name="Ma J."/>
        </authorList>
    </citation>
    <scope>NUCLEOTIDE SEQUENCE [LARGE SCALE GENOMIC DNA]</scope>
    <source>
        <strain evidence="3">CGMCC 4.7643</strain>
    </source>
</reference>
<comment type="caution">
    <text evidence="2">The sequence shown here is derived from an EMBL/GenBank/DDBJ whole genome shotgun (WGS) entry which is preliminary data.</text>
</comment>